<organism evidence="2 3">
    <name type="scientific">Intestinimonas massiliensis</name>
    <name type="common">ex Afouda et al. 2020</name>
    <dbReference type="NCBI Taxonomy" id="1673721"/>
    <lineage>
        <taxon>Bacteria</taxon>
        <taxon>Bacillati</taxon>
        <taxon>Bacillota</taxon>
        <taxon>Clostridia</taxon>
        <taxon>Eubacteriales</taxon>
        <taxon>Intestinimonas</taxon>
    </lineage>
</organism>
<dbReference type="NCBIfam" id="TIGR04088">
    <property type="entry name" value="cognate_SipW"/>
    <property type="match status" value="1"/>
</dbReference>
<sequence>MKKRLAIAGVIAAVLALCALGTLAYFTAEGRATNVITTGTVELTLHEMQQGADGQLAEYPDEPITGVMPGQSVSKIPYVENSGSQSFYTRVKVAVTVTGADGTPLSGDVVSLNVDARQWLQKDGWYYCAEPVASGEENRVALFDTVTFAADMGNAYQNCTVDIDIEAQAVQVKNNPIPAGGTVLDVQGWPAAA</sequence>
<comment type="caution">
    <text evidence="2">The sequence shown here is derived from an EMBL/GenBank/DDBJ whole genome shotgun (WGS) entry which is preliminary data.</text>
</comment>
<dbReference type="EMBL" id="JANFYS010000010">
    <property type="protein sequence ID" value="MCQ4770050.1"/>
    <property type="molecule type" value="Genomic_DNA"/>
</dbReference>
<feature type="signal peptide" evidence="1">
    <location>
        <begin position="1"/>
        <end position="24"/>
    </location>
</feature>
<protein>
    <submittedName>
        <fullName evidence="2">SipW-dependent-type signal peptide-containing protein</fullName>
    </submittedName>
</protein>
<keyword evidence="1" id="KW-0732">Signal</keyword>
<dbReference type="RefSeq" id="WP_256303592.1">
    <property type="nucleotide sequence ID" value="NZ_JANFYS010000010.1"/>
</dbReference>
<gene>
    <name evidence="2" type="ORF">NE579_06175</name>
</gene>
<evidence type="ECO:0000256" key="1">
    <source>
        <dbReference type="SAM" id="SignalP"/>
    </source>
</evidence>
<accession>A0AAW5JNT9</accession>
<reference evidence="2" key="1">
    <citation type="submission" date="2022-06" db="EMBL/GenBank/DDBJ databases">
        <title>Isolation of gut microbiota from human fecal samples.</title>
        <authorList>
            <person name="Pamer E.G."/>
            <person name="Barat B."/>
            <person name="Waligurski E."/>
            <person name="Medina S."/>
            <person name="Paddock L."/>
            <person name="Mostad J."/>
        </authorList>
    </citation>
    <scope>NUCLEOTIDE SEQUENCE</scope>
    <source>
        <strain evidence="2">DFI.9.91</strain>
    </source>
</reference>
<dbReference type="AlphaFoldDB" id="A0AAW5JNT9"/>
<proteinExistence type="predicted"/>
<evidence type="ECO:0000313" key="2">
    <source>
        <dbReference type="EMBL" id="MCQ4770050.1"/>
    </source>
</evidence>
<dbReference type="InterPro" id="IPR023833">
    <property type="entry name" value="Signal_pept_SipW-depend-type"/>
</dbReference>
<evidence type="ECO:0000313" key="3">
    <source>
        <dbReference type="Proteomes" id="UP001204562"/>
    </source>
</evidence>
<feature type="chain" id="PRO_5043857076" evidence="1">
    <location>
        <begin position="25"/>
        <end position="193"/>
    </location>
</feature>
<dbReference type="Proteomes" id="UP001204562">
    <property type="component" value="Unassembled WGS sequence"/>
</dbReference>
<name>A0AAW5JNT9_9FIRM</name>